<keyword evidence="1" id="KW-0812">Transmembrane</keyword>
<reference evidence="2" key="1">
    <citation type="submission" date="2017-02" db="UniProtKB">
        <authorList>
            <consortium name="WormBaseParasite"/>
        </authorList>
    </citation>
    <scope>IDENTIFICATION</scope>
</reference>
<protein>
    <submittedName>
        <fullName evidence="2">7TM_GPCR_Srx domain-containing protein</fullName>
    </submittedName>
</protein>
<feature type="transmembrane region" description="Helical" evidence="1">
    <location>
        <begin position="96"/>
        <end position="116"/>
    </location>
</feature>
<evidence type="ECO:0000313" key="2">
    <source>
        <dbReference type="WBParaSite" id="HPLM_0001204401-mRNA-1"/>
    </source>
</evidence>
<feature type="transmembrane region" description="Helical" evidence="1">
    <location>
        <begin position="61"/>
        <end position="84"/>
    </location>
</feature>
<dbReference type="AlphaFoldDB" id="A0A0N4WLL4"/>
<organism evidence="2">
    <name type="scientific">Haemonchus placei</name>
    <name type="common">Barber's pole worm</name>
    <dbReference type="NCBI Taxonomy" id="6290"/>
    <lineage>
        <taxon>Eukaryota</taxon>
        <taxon>Metazoa</taxon>
        <taxon>Ecdysozoa</taxon>
        <taxon>Nematoda</taxon>
        <taxon>Chromadorea</taxon>
        <taxon>Rhabditida</taxon>
        <taxon>Rhabditina</taxon>
        <taxon>Rhabditomorpha</taxon>
        <taxon>Strongyloidea</taxon>
        <taxon>Trichostrongylidae</taxon>
        <taxon>Haemonchus</taxon>
    </lineage>
</organism>
<keyword evidence="1" id="KW-1133">Transmembrane helix</keyword>
<name>A0A0N4WLL4_HAEPC</name>
<proteinExistence type="predicted"/>
<accession>A0A0N4WLL4</accession>
<keyword evidence="1" id="KW-0472">Membrane</keyword>
<sequence length="133" mass="15614">LSQFRCSNGIRAFRSIIAREQGIKQVFMCGYTTMSGQFSSYFVLHARYSQLWQVEQFQSNLHIILTCYIDLQINWMWLSHYFFVQFKAISHNTMSFIIVTGFFIVASFLLLNLLLLPSSQAQRFTCISTNYHL</sequence>
<dbReference type="WBParaSite" id="HPLM_0001204401-mRNA-1">
    <property type="protein sequence ID" value="HPLM_0001204401-mRNA-1"/>
    <property type="gene ID" value="HPLM_0001204401"/>
</dbReference>
<evidence type="ECO:0000256" key="1">
    <source>
        <dbReference type="SAM" id="Phobius"/>
    </source>
</evidence>